<dbReference type="RefSeq" id="WP_136004257.1">
    <property type="nucleotide sequence ID" value="NZ_SRYW01000005.1"/>
</dbReference>
<evidence type="ECO:0000313" key="2">
    <source>
        <dbReference type="Proteomes" id="UP000306631"/>
    </source>
</evidence>
<evidence type="ECO:0000313" key="1">
    <source>
        <dbReference type="EMBL" id="TGY34836.1"/>
    </source>
</evidence>
<sequence>MASHLHLLIAPRAALLAVLAGLLPGVAAGQALEIAPLQVTLPAGSAGGELWLHNTHPGAWTGHARLYRWEQTPDRELLTPADDVALSPTRLTIAPGGRQRLRVVRLDSGPLAQERSYRLLLRAGPDSPPLQVSLPVFLAPDGDAAGPPALTVQLGDALPGPSLRLYNDGPRHVRLADLAFVDPHGRRHPLIPGLAGYVLPGRMRQWSLPARADGYHRGRFQARLDDAAQADLAPATPPIAPAAAAGL</sequence>
<gene>
    <name evidence="1" type="ORF">E5352_07480</name>
</gene>
<dbReference type="PANTHER" id="PTHR30251:SF4">
    <property type="entry name" value="SLR1668 PROTEIN"/>
    <property type="match status" value="1"/>
</dbReference>
<protein>
    <submittedName>
        <fullName evidence="1">Molecular chaperone</fullName>
    </submittedName>
</protein>
<organism evidence="1 2">
    <name type="scientific">Stenotrophomonas maltophilia</name>
    <name type="common">Pseudomonas maltophilia</name>
    <name type="synonym">Xanthomonas maltophilia</name>
    <dbReference type="NCBI Taxonomy" id="40324"/>
    <lineage>
        <taxon>Bacteria</taxon>
        <taxon>Pseudomonadati</taxon>
        <taxon>Pseudomonadota</taxon>
        <taxon>Gammaproteobacteria</taxon>
        <taxon>Lysobacterales</taxon>
        <taxon>Lysobacteraceae</taxon>
        <taxon>Stenotrophomonas</taxon>
        <taxon>Stenotrophomonas maltophilia group</taxon>
    </lineage>
</organism>
<dbReference type="OrthoDB" id="511700at2"/>
<accession>A0A4S2D199</accession>
<dbReference type="InterPro" id="IPR013783">
    <property type="entry name" value="Ig-like_fold"/>
</dbReference>
<comment type="caution">
    <text evidence="1">The sequence shown here is derived from an EMBL/GenBank/DDBJ whole genome shotgun (WGS) entry which is preliminary data.</text>
</comment>
<dbReference type="PANTHER" id="PTHR30251">
    <property type="entry name" value="PILUS ASSEMBLY CHAPERONE"/>
    <property type="match status" value="1"/>
</dbReference>
<dbReference type="AlphaFoldDB" id="A0A4S2D199"/>
<proteinExistence type="predicted"/>
<reference evidence="1 2" key="1">
    <citation type="submission" date="2019-04" db="EMBL/GenBank/DDBJ databases">
        <title>Microbes associate with the intestines of laboratory mice.</title>
        <authorList>
            <person name="Navarre W."/>
            <person name="Wong E."/>
            <person name="Huang K."/>
            <person name="Tropini C."/>
            <person name="Ng K."/>
            <person name="Yu B."/>
        </authorList>
    </citation>
    <scope>NUCLEOTIDE SEQUENCE [LARGE SCALE GENOMIC DNA]</scope>
    <source>
        <strain evidence="1 2">NM62_B4-13</strain>
    </source>
</reference>
<dbReference type="EMBL" id="SRYW01000005">
    <property type="protein sequence ID" value="TGY34836.1"/>
    <property type="molecule type" value="Genomic_DNA"/>
</dbReference>
<dbReference type="SUPFAM" id="SSF49354">
    <property type="entry name" value="PapD-like"/>
    <property type="match status" value="1"/>
</dbReference>
<name>A0A4S2D199_STEMA</name>
<dbReference type="Gene3D" id="2.60.40.10">
    <property type="entry name" value="Immunoglobulins"/>
    <property type="match status" value="1"/>
</dbReference>
<dbReference type="InterPro" id="IPR050643">
    <property type="entry name" value="Periplasmic_pilus_chap"/>
</dbReference>
<dbReference type="InterPro" id="IPR008962">
    <property type="entry name" value="PapD-like_sf"/>
</dbReference>
<dbReference type="Proteomes" id="UP000306631">
    <property type="component" value="Unassembled WGS sequence"/>
</dbReference>